<accession>A0A914UV38</accession>
<dbReference type="GO" id="GO:0016887">
    <property type="term" value="F:ATP hydrolysis activity"/>
    <property type="evidence" value="ECO:0007669"/>
    <property type="project" value="InterPro"/>
</dbReference>
<evidence type="ECO:0000256" key="1">
    <source>
        <dbReference type="ARBA" id="ARBA00004572"/>
    </source>
</evidence>
<evidence type="ECO:0000313" key="10">
    <source>
        <dbReference type="WBParaSite" id="PSAMB.scaffold1288size33357.g12197.t1"/>
    </source>
</evidence>
<dbReference type="GO" id="GO:0005524">
    <property type="term" value="F:ATP binding"/>
    <property type="evidence" value="ECO:0007669"/>
    <property type="project" value="UniProtKB-KW"/>
</dbReference>
<keyword evidence="4 6" id="KW-0067">ATP-binding</keyword>
<evidence type="ECO:0000256" key="2">
    <source>
        <dbReference type="ARBA" id="ARBA00022741"/>
    </source>
</evidence>
<dbReference type="Pfam" id="PF00004">
    <property type="entry name" value="AAA"/>
    <property type="match status" value="1"/>
</dbReference>
<dbReference type="PANTHER" id="PTHR45644:SF3">
    <property type="entry name" value="FI08533P-RELATED"/>
    <property type="match status" value="1"/>
</dbReference>
<evidence type="ECO:0000259" key="8">
    <source>
        <dbReference type="SMART" id="SM00382"/>
    </source>
</evidence>
<dbReference type="InterPro" id="IPR027417">
    <property type="entry name" value="P-loop_NTPase"/>
</dbReference>
<keyword evidence="5" id="KW-0496">Mitochondrion</keyword>
<organism evidence="9 10">
    <name type="scientific">Plectus sambesii</name>
    <dbReference type="NCBI Taxonomy" id="2011161"/>
    <lineage>
        <taxon>Eukaryota</taxon>
        <taxon>Metazoa</taxon>
        <taxon>Ecdysozoa</taxon>
        <taxon>Nematoda</taxon>
        <taxon>Chromadorea</taxon>
        <taxon>Plectida</taxon>
        <taxon>Plectina</taxon>
        <taxon>Plectoidea</taxon>
        <taxon>Plectidae</taxon>
        <taxon>Plectus</taxon>
    </lineage>
</organism>
<dbReference type="InterPro" id="IPR003960">
    <property type="entry name" value="ATPase_AAA_CS"/>
</dbReference>
<sequence length="368" mass="40896">MDGAGSALTRAELISLLIRVGVAATVSVVSMRYMLKYLDPNHAAKEQAEKQAKRLIEELGLDRSVNLSEYELQIAAQLVSAAKDGVEWNELGGCDELIKELQERVILPLQLRHTHSARSQLLAPPKGVLLYGPPGCGKTLMAKAISRAAGARFINLQVSSLTDKWYGESQKLTAAVFSLARKFQPTIIFIDEIDSFLRGRQSHDHEATAMMKAQFMSLWDGFSNSDADVIVMGATNRPEDVDKAILRRMPARFAVPVPSNNSRAAIFRVILKEEPLAADIDFEMISRESSGLSGSDVKEICRLAVLRRARELVEEGVDIDYGQRAEERLLTEEDLLESVKKYRKCADVGHFDRRFLNGMFSADSEPLD</sequence>
<dbReference type="InterPro" id="IPR041569">
    <property type="entry name" value="AAA_lid_3"/>
</dbReference>
<dbReference type="CDD" id="cd19520">
    <property type="entry name" value="RecA-like_ATAD1"/>
    <property type="match status" value="1"/>
</dbReference>
<dbReference type="Pfam" id="PF17862">
    <property type="entry name" value="AAA_lid_3"/>
    <property type="match status" value="1"/>
</dbReference>
<keyword evidence="3" id="KW-1000">Mitochondrion outer membrane</keyword>
<dbReference type="Gene3D" id="3.40.50.300">
    <property type="entry name" value="P-loop containing nucleotide triphosphate hydrolases"/>
    <property type="match status" value="1"/>
</dbReference>
<dbReference type="WBParaSite" id="PSAMB.scaffold1288size33357.g12197.t1">
    <property type="protein sequence ID" value="PSAMB.scaffold1288size33357.g12197.t1"/>
    <property type="gene ID" value="PSAMB.scaffold1288size33357.g12197"/>
</dbReference>
<evidence type="ECO:0000256" key="6">
    <source>
        <dbReference type="RuleBase" id="RU003651"/>
    </source>
</evidence>
<evidence type="ECO:0000256" key="7">
    <source>
        <dbReference type="SAM" id="Phobius"/>
    </source>
</evidence>
<evidence type="ECO:0000313" key="9">
    <source>
        <dbReference type="Proteomes" id="UP000887566"/>
    </source>
</evidence>
<dbReference type="PANTHER" id="PTHR45644">
    <property type="entry name" value="AAA ATPASE, PUTATIVE (AFU_ORTHOLOGUE AFUA_2G12920)-RELATED-RELATED"/>
    <property type="match status" value="1"/>
</dbReference>
<evidence type="ECO:0000256" key="4">
    <source>
        <dbReference type="ARBA" id="ARBA00022840"/>
    </source>
</evidence>
<keyword evidence="7" id="KW-1133">Transmembrane helix</keyword>
<feature type="transmembrane region" description="Helical" evidence="7">
    <location>
        <begin position="16"/>
        <end position="35"/>
    </location>
</feature>
<dbReference type="GO" id="GO:0140570">
    <property type="term" value="P:extraction of mislocalized protein from mitochondrial outer membrane"/>
    <property type="evidence" value="ECO:0007669"/>
    <property type="project" value="TreeGrafter"/>
</dbReference>
<dbReference type="AlphaFoldDB" id="A0A914UV38"/>
<dbReference type="SUPFAM" id="SSF52540">
    <property type="entry name" value="P-loop containing nucleoside triphosphate hydrolases"/>
    <property type="match status" value="1"/>
</dbReference>
<dbReference type="Proteomes" id="UP000887566">
    <property type="component" value="Unplaced"/>
</dbReference>
<name>A0A914UV38_9BILA</name>
<dbReference type="InterPro" id="IPR003959">
    <property type="entry name" value="ATPase_AAA_core"/>
</dbReference>
<dbReference type="InterPro" id="IPR051701">
    <property type="entry name" value="Mito_OM_Translocase_MSP1"/>
</dbReference>
<dbReference type="InterPro" id="IPR003593">
    <property type="entry name" value="AAA+_ATPase"/>
</dbReference>
<comment type="similarity">
    <text evidence="6">Belongs to the AAA ATPase family.</text>
</comment>
<comment type="subcellular location">
    <subcellularLocation>
        <location evidence="1">Mitochondrion outer membrane</location>
        <topology evidence="1">Single-pass membrane protein</topology>
    </subcellularLocation>
</comment>
<keyword evidence="9" id="KW-1185">Reference proteome</keyword>
<dbReference type="SMART" id="SM00382">
    <property type="entry name" value="AAA"/>
    <property type="match status" value="1"/>
</dbReference>
<dbReference type="GO" id="GO:0005741">
    <property type="term" value="C:mitochondrial outer membrane"/>
    <property type="evidence" value="ECO:0007669"/>
    <property type="project" value="UniProtKB-SubCell"/>
</dbReference>
<evidence type="ECO:0000256" key="3">
    <source>
        <dbReference type="ARBA" id="ARBA00022787"/>
    </source>
</evidence>
<evidence type="ECO:0000256" key="5">
    <source>
        <dbReference type="ARBA" id="ARBA00023128"/>
    </source>
</evidence>
<reference evidence="10" key="1">
    <citation type="submission" date="2022-11" db="UniProtKB">
        <authorList>
            <consortium name="WormBaseParasite"/>
        </authorList>
    </citation>
    <scope>IDENTIFICATION</scope>
</reference>
<keyword evidence="7" id="KW-0472">Membrane</keyword>
<feature type="domain" description="AAA+ ATPase" evidence="8">
    <location>
        <begin position="124"/>
        <end position="261"/>
    </location>
</feature>
<dbReference type="Gene3D" id="1.10.8.60">
    <property type="match status" value="1"/>
</dbReference>
<keyword evidence="7" id="KW-0812">Transmembrane</keyword>
<proteinExistence type="inferred from homology"/>
<keyword evidence="2 6" id="KW-0547">Nucleotide-binding</keyword>
<dbReference type="PROSITE" id="PS00674">
    <property type="entry name" value="AAA"/>
    <property type="match status" value="1"/>
</dbReference>
<dbReference type="FunFam" id="3.40.50.300:FF:000538">
    <property type="entry name" value="ATPase family AAA domain-containing protein 1"/>
    <property type="match status" value="1"/>
</dbReference>
<protein>
    <submittedName>
        <fullName evidence="10">AAA+ ATPase domain-containing protein</fullName>
    </submittedName>
</protein>